<evidence type="ECO:0000313" key="1">
    <source>
        <dbReference type="EMBL" id="RXF70152.1"/>
    </source>
</evidence>
<proteinExistence type="predicted"/>
<gene>
    <name evidence="1" type="ORF">EKH83_09740</name>
</gene>
<name>A0A4V1KIB9_9SPHI</name>
<sequence length="254" mass="27966">MEIDSYYSNYFPNAQLLTTYDNVSSTRRFNCHGYAWYMSELADPLSSPRWIGTTSTQEDIYMTDGSYTQTSGERYPGKVSYASDDHSAITTNQPGWFISKWGQAILCRHRWDDTPYNESSLKYYVKPVPPPLINGFGSYSYAVPGILPSTLEKAASGTITATPGQSITVSERLDYTVTNPQTASYHIMETTIQGATFTDGSNLIYSSYAGPGNHYGTASKSFIMPANGSINWSGTMKISGATGGYVTSAYIRLE</sequence>
<reference evidence="1 2" key="1">
    <citation type="submission" date="2018-12" db="EMBL/GenBank/DDBJ databases">
        <title>The Draft Genome Sequence of the Soil Bacterium Pedobacter tournemirensis R1.</title>
        <authorList>
            <person name="He J."/>
        </authorList>
    </citation>
    <scope>NUCLEOTIDE SEQUENCE [LARGE SCALE GENOMIC DNA]</scope>
    <source>
        <strain evidence="1 2">R1</strain>
    </source>
</reference>
<accession>A0A4V1KIB9</accession>
<evidence type="ECO:0000313" key="2">
    <source>
        <dbReference type="Proteomes" id="UP000290848"/>
    </source>
</evidence>
<dbReference type="Proteomes" id="UP000290848">
    <property type="component" value="Unassembled WGS sequence"/>
</dbReference>
<organism evidence="1 2">
    <name type="scientific">Arcticibacter tournemirensis</name>
    <dbReference type="NCBI Taxonomy" id="699437"/>
    <lineage>
        <taxon>Bacteria</taxon>
        <taxon>Pseudomonadati</taxon>
        <taxon>Bacteroidota</taxon>
        <taxon>Sphingobacteriia</taxon>
        <taxon>Sphingobacteriales</taxon>
        <taxon>Sphingobacteriaceae</taxon>
        <taxon>Arcticibacter</taxon>
    </lineage>
</organism>
<comment type="caution">
    <text evidence="1">The sequence shown here is derived from an EMBL/GenBank/DDBJ whole genome shotgun (WGS) entry which is preliminary data.</text>
</comment>
<dbReference type="EMBL" id="RXOC01000005">
    <property type="protein sequence ID" value="RXF70152.1"/>
    <property type="molecule type" value="Genomic_DNA"/>
</dbReference>
<dbReference type="AlphaFoldDB" id="A0A4V1KIB9"/>
<protein>
    <submittedName>
        <fullName evidence="1">Uncharacterized protein</fullName>
    </submittedName>
</protein>